<feature type="compositionally biased region" description="Polar residues" evidence="1">
    <location>
        <begin position="654"/>
        <end position="679"/>
    </location>
</feature>
<feature type="region of interest" description="Disordered" evidence="1">
    <location>
        <begin position="761"/>
        <end position="969"/>
    </location>
</feature>
<feature type="region of interest" description="Disordered" evidence="1">
    <location>
        <begin position="243"/>
        <end position="275"/>
    </location>
</feature>
<feature type="compositionally biased region" description="Polar residues" evidence="1">
    <location>
        <begin position="880"/>
        <end position="900"/>
    </location>
</feature>
<evidence type="ECO:0000313" key="2">
    <source>
        <dbReference type="EMBL" id="KAK8096941.1"/>
    </source>
</evidence>
<reference evidence="2 3" key="1">
    <citation type="submission" date="2023-01" db="EMBL/GenBank/DDBJ databases">
        <title>Analysis of 21 Apiospora genomes using comparative genomics revels a genus with tremendous synthesis potential of carbohydrate active enzymes and secondary metabolites.</title>
        <authorList>
            <person name="Sorensen T."/>
        </authorList>
    </citation>
    <scope>NUCLEOTIDE SEQUENCE [LARGE SCALE GENOMIC DNA]</scope>
    <source>
        <strain evidence="2 3">CBS 117206</strain>
    </source>
</reference>
<feature type="compositionally biased region" description="Basic and acidic residues" evidence="1">
    <location>
        <begin position="54"/>
        <end position="68"/>
    </location>
</feature>
<feature type="region of interest" description="Disordered" evidence="1">
    <location>
        <begin position="372"/>
        <end position="683"/>
    </location>
</feature>
<feature type="compositionally biased region" description="Low complexity" evidence="1">
    <location>
        <begin position="946"/>
        <end position="959"/>
    </location>
</feature>
<feature type="compositionally biased region" description="Low complexity" evidence="1">
    <location>
        <begin position="159"/>
        <end position="173"/>
    </location>
</feature>
<name>A0AAW0QAK5_9PEZI</name>
<feature type="compositionally biased region" description="Polar residues" evidence="1">
    <location>
        <begin position="837"/>
        <end position="852"/>
    </location>
</feature>
<feature type="region of interest" description="Disordered" evidence="1">
    <location>
        <begin position="291"/>
        <end position="353"/>
    </location>
</feature>
<sequence>MSTLPEGWEWDYDGTRWLYRYKPSGLIQYHFPKPGDEFPEYVGYGVDSFDLEPEERLASDMQMKRRDTQSGTQPGALPTSSQRRKKPADEIDEIGATGYFDPEGYMFLGPNPGGYADTDATSEQETDNRPSEMENTSIDKQSPCVSTQVGRETRGSAHGSGLMAAGDDAAAKAGGQGQPHLIPRISGQLNPVPGSNCTISTCPPQTQFFAELASHDTRQCADELAPIELDASQSFPGAVLAELSSESASGLAQEKSSPSANARKHPLPSVPTQPTSTYPLVSASFAFPPLAKDSGSSQLPSEPSVNNAARYSLDSVSTRENASFQAWKPGAGVDEDGSTRSKRSSLMPSGSSLLEFQQRELSQLDQRRYSFPAKVPASAVQRHPTVLTPPMGRKRDSRDRPLPTLGFEHSPVPAVLRPANQSPDIPPKIPLVQGLPSNRLSQDQRPHCPGSKIRDESVSSSSTQDTNPPRYTDLSHCPSVLKPANYRHGRPHAATISGNAASASDPKPMAYSPSPLKESGHPPLRMPDSPDYDPRPLAHRVSTMPSQLPSQSHVTANKTGFGPGFVVFHEISPGKDPLGNETTQGMEAQDLAATERPPPVELSSDFVKPTNLNVIQDTPEHNQQTPATSQNGDPLQQTSSEQCHSQSSSTSTSPVPNQSFLSTHANETAPSFAPSTASRPPTLPAAINASQLSETSYENAISLVHQASGMMSSISESIVKPNQSSQTISSGHATSNSADVIDDGSISVPAAAEPMTTFIALPHKPAAPGPGISNEPAQHYLPLKPHSPFSALENGPADHDQVPGSPHAAPQGQGTIQGSYQSKPPSNTPSLVKPQQVHAQQSLITNMAQPPASNEAHPAHNGLTQQAQQPPQSFQKPPVATNSNTVAAQEPIQSSAQQPNGGAANNPPMRPDSQYSQYPSPPTQPASVVQSQISSPAVSIASLCQTPSSAPTPALSSPSHLRAPYKHPL</sequence>
<comment type="caution">
    <text evidence="2">The sequence shown here is derived from an EMBL/GenBank/DDBJ whole genome shotgun (WGS) entry which is preliminary data.</text>
</comment>
<feature type="compositionally biased region" description="Polar residues" evidence="1">
    <location>
        <begin position="344"/>
        <end position="353"/>
    </location>
</feature>
<feature type="compositionally biased region" description="Polar residues" evidence="1">
    <location>
        <begin position="133"/>
        <end position="150"/>
    </location>
</feature>
<feature type="compositionally biased region" description="Polar residues" evidence="1">
    <location>
        <begin position="610"/>
        <end position="635"/>
    </location>
</feature>
<feature type="compositionally biased region" description="Polar residues" evidence="1">
    <location>
        <begin position="926"/>
        <end position="945"/>
    </location>
</feature>
<keyword evidence="3" id="KW-1185">Reference proteome</keyword>
<feature type="compositionally biased region" description="Polar residues" evidence="1">
    <location>
        <begin position="543"/>
        <end position="558"/>
    </location>
</feature>
<gene>
    <name evidence="2" type="ORF">PG999_012885</name>
</gene>
<evidence type="ECO:0008006" key="4">
    <source>
        <dbReference type="Google" id="ProtNLM"/>
    </source>
</evidence>
<proteinExistence type="predicted"/>
<feature type="compositionally biased region" description="Basic and acidic residues" evidence="1">
    <location>
        <begin position="442"/>
        <end position="457"/>
    </location>
</feature>
<feature type="compositionally biased region" description="Low complexity" evidence="1">
    <location>
        <begin position="243"/>
        <end position="252"/>
    </location>
</feature>
<protein>
    <recommendedName>
        <fullName evidence="4">WW domain-containing protein</fullName>
    </recommendedName>
</protein>
<feature type="compositionally biased region" description="Low complexity" evidence="1">
    <location>
        <begin position="865"/>
        <end position="878"/>
    </location>
</feature>
<dbReference type="Proteomes" id="UP001392437">
    <property type="component" value="Unassembled WGS sequence"/>
</dbReference>
<dbReference type="AlphaFoldDB" id="A0AAW0QAK5"/>
<feature type="compositionally biased region" description="Polar residues" evidence="1">
    <location>
        <begin position="294"/>
        <end position="324"/>
    </location>
</feature>
<feature type="compositionally biased region" description="Low complexity" evidence="1">
    <location>
        <begin position="636"/>
        <end position="653"/>
    </location>
</feature>
<evidence type="ECO:0000313" key="3">
    <source>
        <dbReference type="Proteomes" id="UP001392437"/>
    </source>
</evidence>
<feature type="region of interest" description="Disordered" evidence="1">
    <location>
        <begin position="52"/>
        <end position="193"/>
    </location>
</feature>
<feature type="compositionally biased region" description="Polar residues" evidence="1">
    <location>
        <begin position="458"/>
        <end position="469"/>
    </location>
</feature>
<feature type="compositionally biased region" description="Polar residues" evidence="1">
    <location>
        <begin position="69"/>
        <end position="81"/>
    </location>
</feature>
<dbReference type="EMBL" id="JAQQWP010000010">
    <property type="protein sequence ID" value="KAK8096941.1"/>
    <property type="molecule type" value="Genomic_DNA"/>
</dbReference>
<feature type="compositionally biased region" description="Polar residues" evidence="1">
    <location>
        <begin position="812"/>
        <end position="830"/>
    </location>
</feature>
<evidence type="ECO:0000256" key="1">
    <source>
        <dbReference type="SAM" id="MobiDB-lite"/>
    </source>
</evidence>
<feature type="region of interest" description="Disordered" evidence="1">
    <location>
        <begin position="715"/>
        <end position="737"/>
    </location>
</feature>
<accession>A0AAW0QAK5</accession>
<organism evidence="2 3">
    <name type="scientific">Apiospora kogelbergensis</name>
    <dbReference type="NCBI Taxonomy" id="1337665"/>
    <lineage>
        <taxon>Eukaryota</taxon>
        <taxon>Fungi</taxon>
        <taxon>Dikarya</taxon>
        <taxon>Ascomycota</taxon>
        <taxon>Pezizomycotina</taxon>
        <taxon>Sordariomycetes</taxon>
        <taxon>Xylariomycetidae</taxon>
        <taxon>Amphisphaeriales</taxon>
        <taxon>Apiosporaceae</taxon>
        <taxon>Apiospora</taxon>
    </lineage>
</organism>